<dbReference type="PANTHER" id="PTHR30373">
    <property type="entry name" value="UPF0603 PROTEIN YGCG"/>
    <property type="match status" value="1"/>
</dbReference>
<evidence type="ECO:0000259" key="4">
    <source>
        <dbReference type="Pfam" id="PF04536"/>
    </source>
</evidence>
<dbReference type="EMBL" id="JAJEPX010000016">
    <property type="protein sequence ID" value="MCC2176847.1"/>
    <property type="molecule type" value="Genomic_DNA"/>
</dbReference>
<feature type="chain" id="PRO_5043924419" evidence="3">
    <location>
        <begin position="25"/>
        <end position="325"/>
    </location>
</feature>
<name>A0AAW4VVB1_9FIRM</name>
<organism evidence="5 6">
    <name type="scientific">Agathobaculum butyriciproducens</name>
    <dbReference type="NCBI Taxonomy" id="1628085"/>
    <lineage>
        <taxon>Bacteria</taxon>
        <taxon>Bacillati</taxon>
        <taxon>Bacillota</taxon>
        <taxon>Clostridia</taxon>
        <taxon>Eubacteriales</taxon>
        <taxon>Butyricicoccaceae</taxon>
        <taxon>Agathobaculum</taxon>
    </lineage>
</organism>
<evidence type="ECO:0000313" key="6">
    <source>
        <dbReference type="Proteomes" id="UP001298753"/>
    </source>
</evidence>
<feature type="region of interest" description="Disordered" evidence="1">
    <location>
        <begin position="282"/>
        <end position="325"/>
    </location>
</feature>
<dbReference type="Pfam" id="PF04536">
    <property type="entry name" value="TPM_phosphatase"/>
    <property type="match status" value="1"/>
</dbReference>
<feature type="region of interest" description="Disordered" evidence="1">
    <location>
        <begin position="30"/>
        <end position="60"/>
    </location>
</feature>
<keyword evidence="2" id="KW-1133">Transmembrane helix</keyword>
<accession>A0AAW4VVB1</accession>
<comment type="caution">
    <text evidence="5">The sequence shown here is derived from an EMBL/GenBank/DDBJ whole genome shotgun (WGS) entry which is preliminary data.</text>
</comment>
<dbReference type="InterPro" id="IPR007621">
    <property type="entry name" value="TPM_dom"/>
</dbReference>
<dbReference type="AlphaFoldDB" id="A0AAW4VVB1"/>
<feature type="transmembrane region" description="Helical" evidence="2">
    <location>
        <begin position="223"/>
        <end position="247"/>
    </location>
</feature>
<dbReference type="Gene3D" id="3.10.310.50">
    <property type="match status" value="1"/>
</dbReference>
<evidence type="ECO:0000256" key="3">
    <source>
        <dbReference type="SAM" id="SignalP"/>
    </source>
</evidence>
<protein>
    <submittedName>
        <fullName evidence="5">TPM domain-containing protein</fullName>
    </submittedName>
</protein>
<sequence>MKNKRKLRLAALLAVLLLLFPAFAVEDDITDESDTSTTQTEETDQTAQLGGTDSIDPSADKPRVFDYEEVLTQTQIDTLEEKTRAIAEKYSIGVGIITIDDYTPYGDGAYDAAEQLYNELDLGASEDGDGVALLISLDDRDFATYAHGAKAEEIFSDAVQQDLEQYFLDNFGNDDWYGGFSDFVSGCEWYLQHVAEGGEAGVPVHNEVEISDSTQEDTADDSFSLGGAFGLSLLISCVIALIVCMVFRSQMKSVRTQTTANQYVGNGGLNLTLSRDIYRYTSQKRRQIPRNDNNNNSTGGGHGGAGFSGSISHTSSSGHGRSGKF</sequence>
<dbReference type="PANTHER" id="PTHR30373:SF2">
    <property type="entry name" value="UPF0603 PROTEIN YGCG"/>
    <property type="match status" value="1"/>
</dbReference>
<dbReference type="GeneID" id="98660276"/>
<evidence type="ECO:0000256" key="1">
    <source>
        <dbReference type="SAM" id="MobiDB-lite"/>
    </source>
</evidence>
<dbReference type="Proteomes" id="UP001298753">
    <property type="component" value="Unassembled WGS sequence"/>
</dbReference>
<evidence type="ECO:0000256" key="2">
    <source>
        <dbReference type="SAM" id="Phobius"/>
    </source>
</evidence>
<keyword evidence="2" id="KW-0472">Membrane</keyword>
<proteinExistence type="predicted"/>
<reference evidence="5 6" key="1">
    <citation type="submission" date="2021-10" db="EMBL/GenBank/DDBJ databases">
        <title>Anaerobic single-cell dispensing facilitates the cultivation of human gut bacteria.</title>
        <authorList>
            <person name="Afrizal A."/>
        </authorList>
    </citation>
    <scope>NUCLEOTIDE SEQUENCE [LARGE SCALE GENOMIC DNA]</scope>
    <source>
        <strain evidence="5 6">CLA-AA-H270</strain>
    </source>
</reference>
<feature type="compositionally biased region" description="Gly residues" evidence="1">
    <location>
        <begin position="298"/>
        <end position="307"/>
    </location>
</feature>
<evidence type="ECO:0000313" key="5">
    <source>
        <dbReference type="EMBL" id="MCC2176847.1"/>
    </source>
</evidence>
<gene>
    <name evidence="5" type="ORF">LKD22_06860</name>
</gene>
<feature type="compositionally biased region" description="Low complexity" evidence="1">
    <location>
        <begin position="308"/>
        <end position="319"/>
    </location>
</feature>
<dbReference type="RefSeq" id="WP_227600644.1">
    <property type="nucleotide sequence ID" value="NZ_JAJEPX010000016.1"/>
</dbReference>
<keyword evidence="6" id="KW-1185">Reference proteome</keyword>
<feature type="signal peptide" evidence="3">
    <location>
        <begin position="1"/>
        <end position="24"/>
    </location>
</feature>
<keyword evidence="2" id="KW-0812">Transmembrane</keyword>
<keyword evidence="3" id="KW-0732">Signal</keyword>
<feature type="domain" description="TPM" evidence="4">
    <location>
        <begin position="64"/>
        <end position="186"/>
    </location>
</feature>